<gene>
    <name evidence="2" type="ORF">EDC25_11110</name>
</gene>
<feature type="chain" id="PRO_5020913420" description="Lipoprotein" evidence="1">
    <location>
        <begin position="21"/>
        <end position="742"/>
    </location>
</feature>
<evidence type="ECO:0000256" key="1">
    <source>
        <dbReference type="SAM" id="SignalP"/>
    </source>
</evidence>
<reference evidence="2 3" key="1">
    <citation type="submission" date="2019-03" db="EMBL/GenBank/DDBJ databases">
        <title>Genomic Encyclopedia of Type Strains, Phase IV (KMG-IV): sequencing the most valuable type-strain genomes for metagenomic binning, comparative biology and taxonomic classification.</title>
        <authorList>
            <person name="Goeker M."/>
        </authorList>
    </citation>
    <scope>NUCLEOTIDE SEQUENCE [LARGE SCALE GENOMIC DNA]</scope>
    <source>
        <strain evidence="2 3">DSM 21944</strain>
    </source>
</reference>
<dbReference type="Gene3D" id="3.30.700.10">
    <property type="entry name" value="Glycoprotein, Type 4 Pilin"/>
    <property type="match status" value="1"/>
</dbReference>
<proteinExistence type="predicted"/>
<dbReference type="Proteomes" id="UP000294599">
    <property type="component" value="Unassembled WGS sequence"/>
</dbReference>
<dbReference type="InterPro" id="IPR045584">
    <property type="entry name" value="Pilin-like"/>
</dbReference>
<organism evidence="2 3">
    <name type="scientific">Pseudofulvimonas gallinarii</name>
    <dbReference type="NCBI Taxonomy" id="634155"/>
    <lineage>
        <taxon>Bacteria</taxon>
        <taxon>Pseudomonadati</taxon>
        <taxon>Pseudomonadota</taxon>
        <taxon>Gammaproteobacteria</taxon>
        <taxon>Lysobacterales</taxon>
        <taxon>Rhodanobacteraceae</taxon>
        <taxon>Pseudofulvimonas</taxon>
    </lineage>
</organism>
<dbReference type="EMBL" id="SMAF01000011">
    <property type="protein sequence ID" value="TCS97730.1"/>
    <property type="molecule type" value="Genomic_DNA"/>
</dbReference>
<feature type="signal peptide" evidence="1">
    <location>
        <begin position="1"/>
        <end position="20"/>
    </location>
</feature>
<evidence type="ECO:0000313" key="3">
    <source>
        <dbReference type="Proteomes" id="UP000294599"/>
    </source>
</evidence>
<protein>
    <recommendedName>
        <fullName evidence="4">Lipoprotein</fullName>
    </recommendedName>
</protein>
<evidence type="ECO:0000313" key="2">
    <source>
        <dbReference type="EMBL" id="TCS97730.1"/>
    </source>
</evidence>
<keyword evidence="3" id="KW-1185">Reference proteome</keyword>
<name>A0A4R3LE83_9GAMM</name>
<keyword evidence="1" id="KW-0732">Signal</keyword>
<sequence>MPTLSRFLLLAAASALSFVAGCGQRAGQPEGPTVATAGTQAVSFASPPWLRQHLPGDTIAYLRLPSLWGLLSAPNQRGADAMYANPAHDKVIGQLRQAVAGNAVTASFLGSDTTDRVLKVLSSVQAPVEIAFVASGKVASAAALALVSTAFEGKDPAAVSALLDSVLENAGFPSLRFGADGFAVATATNGATAAAHFDGASGRLDLLAGMGASRTRLQTLLDEARDEGPRPHAMHALEQEIDAGGQGLLLWIDAPSVKPYLLASLAPDNRWLGHLVERTGAFAFGWGGVGGHGRLGLRVQLDDPAWMRYLPAAPRRFELASAGEPTSVVTLAIPDAADIERILVAVGEDFGAPALQRWEAIENETRQETGLSLREWLAPYGSEVLLFDDDAGGFSAVRLRNRDALKANIDRLTALGSEYTVRTVEGVDIHHLLLRAPAAASAPSGDTPGAALLAWWRRQPMHLYWIEDGDWLVHSPVPQPLIDRIALKASQPIDAWLRERHGDDRSQALASASTRVEGAPRAVYRHYLGLLALLGDVTNSPVDLFALPTARQLGLPARTGAGMQLVAGPNRAGIDLNYQHTPLDGLMSGPGAYGSIVVVSILAAIAIPSYQDYVMRSRLVQAVAATRLLQQAIIRHHADDGRWPGEQALAGQLHLAGQIGDSKVQVEPNGMIFIRFDEAAPAGLRDVQVALVPYRMADGKPGYVCGLALPPQGATPLGETVEPAVATTVPSRLLPAECQSAR</sequence>
<accession>A0A4R3LE83</accession>
<dbReference type="AlphaFoldDB" id="A0A4R3LE83"/>
<dbReference type="PROSITE" id="PS51257">
    <property type="entry name" value="PROKAR_LIPOPROTEIN"/>
    <property type="match status" value="1"/>
</dbReference>
<dbReference type="OrthoDB" id="5918848at2"/>
<evidence type="ECO:0008006" key="4">
    <source>
        <dbReference type="Google" id="ProtNLM"/>
    </source>
</evidence>
<dbReference type="RefSeq" id="WP_132577423.1">
    <property type="nucleotide sequence ID" value="NZ_JBHLWF010000022.1"/>
</dbReference>
<comment type="caution">
    <text evidence="2">The sequence shown here is derived from an EMBL/GenBank/DDBJ whole genome shotgun (WGS) entry which is preliminary data.</text>
</comment>
<dbReference type="SUPFAM" id="SSF54523">
    <property type="entry name" value="Pili subunits"/>
    <property type="match status" value="1"/>
</dbReference>